<protein>
    <submittedName>
        <fullName evidence="4">CDP-alcohol phosphatidyltransferase</fullName>
    </submittedName>
</protein>
<dbReference type="HOGENOM" id="CLU_1270595_0_0_7"/>
<feature type="transmembrane region" description="Helical" evidence="3">
    <location>
        <begin position="47"/>
        <end position="71"/>
    </location>
</feature>
<dbReference type="InterPro" id="IPR043130">
    <property type="entry name" value="CDP-OH_PTrfase_TM_dom"/>
</dbReference>
<dbReference type="Pfam" id="PF01066">
    <property type="entry name" value="CDP-OH_P_transf"/>
    <property type="match status" value="1"/>
</dbReference>
<keyword evidence="3" id="KW-0472">Membrane</keyword>
<dbReference type="GO" id="GO:0016020">
    <property type="term" value="C:membrane"/>
    <property type="evidence" value="ECO:0007669"/>
    <property type="project" value="InterPro"/>
</dbReference>
<accession>E6VW69</accession>
<dbReference type="EMBL" id="CP002431">
    <property type="protein sequence ID" value="ADU63629.1"/>
    <property type="molecule type" value="Genomic_DNA"/>
</dbReference>
<feature type="transmembrane region" description="Helical" evidence="3">
    <location>
        <begin position="119"/>
        <end position="140"/>
    </location>
</feature>
<sequence length="217" mass="23801">MDYFNDEERASQRDFATIRDRVFAPATYLLARLGVTPNQISAAGVGFLVLAGLMPPSLAWLGTLGMALYVLCDGLDGPLARKMGNTHPGGLLVDIVADQLGVVILPAAAVYHFGAWGPAMVLFAASYVAFIGLVIYANELKVELRRFIRSKYVFFLLYLGSLHLDTDLVSYFCGFFALYHLMEIGVTLHRIYIFHAARHAAAPPGEAAPPQKRRNIP</sequence>
<dbReference type="InterPro" id="IPR000462">
    <property type="entry name" value="CDP-OH_P_trans"/>
</dbReference>
<dbReference type="GO" id="GO:0016780">
    <property type="term" value="F:phosphotransferase activity, for other substituted phosphate groups"/>
    <property type="evidence" value="ECO:0007669"/>
    <property type="project" value="InterPro"/>
</dbReference>
<comment type="similarity">
    <text evidence="2">Belongs to the CDP-alcohol phosphatidyltransferase class-I family.</text>
</comment>
<feature type="transmembrane region" description="Helical" evidence="3">
    <location>
        <begin position="152"/>
        <end position="179"/>
    </location>
</feature>
<name>E6VW69_PSEA9</name>
<dbReference type="InterPro" id="IPR048254">
    <property type="entry name" value="CDP_ALCOHOL_P_TRANSF_CS"/>
</dbReference>
<proteinExistence type="inferred from homology"/>
<gene>
    <name evidence="4" type="ordered locus">Daes_2633</name>
</gene>
<evidence type="ECO:0000256" key="3">
    <source>
        <dbReference type="SAM" id="Phobius"/>
    </source>
</evidence>
<dbReference type="eggNOG" id="COG0558">
    <property type="taxonomic scope" value="Bacteria"/>
</dbReference>
<dbReference type="KEGG" id="das:Daes_2633"/>
<dbReference type="PROSITE" id="PS00379">
    <property type="entry name" value="CDP_ALCOHOL_P_TRANSF"/>
    <property type="match status" value="1"/>
</dbReference>
<evidence type="ECO:0000313" key="4">
    <source>
        <dbReference type="EMBL" id="ADU63629.1"/>
    </source>
</evidence>
<keyword evidence="1 2" id="KW-0808">Transferase</keyword>
<keyword evidence="3" id="KW-1133">Transmembrane helix</keyword>
<dbReference type="AlphaFoldDB" id="E6VW69"/>
<reference evidence="5" key="1">
    <citation type="submission" date="2010-12" db="EMBL/GenBank/DDBJ databases">
        <title>Complete sequence of Desulfovibrio aespoeensis Aspo-2.</title>
        <authorList>
            <consortium name="US DOE Joint Genome Institute"/>
            <person name="Lucas S."/>
            <person name="Copeland A."/>
            <person name="Lapidus A."/>
            <person name="Cheng J.-F."/>
            <person name="Goodwin L."/>
            <person name="Pitluck S."/>
            <person name="Chertkov O."/>
            <person name="Misra M."/>
            <person name="Detter J.C."/>
            <person name="Han C."/>
            <person name="Tapia R."/>
            <person name="Land M."/>
            <person name="Hauser L."/>
            <person name="Kyrpides N."/>
            <person name="Ivanova N."/>
            <person name="Ovchinnikova G."/>
            <person name="Pedersen K."/>
            <person name="Jagevall S."/>
            <person name="Hazen T."/>
            <person name="Woyke T."/>
        </authorList>
    </citation>
    <scope>NUCLEOTIDE SEQUENCE [LARGE SCALE GENOMIC DNA]</scope>
    <source>
        <strain evidence="5">ATCC 700646 / DSM 10631 / Aspo-2</strain>
    </source>
</reference>
<dbReference type="Proteomes" id="UP000002191">
    <property type="component" value="Chromosome"/>
</dbReference>
<keyword evidence="5" id="KW-1185">Reference proteome</keyword>
<dbReference type="GO" id="GO:0008654">
    <property type="term" value="P:phospholipid biosynthetic process"/>
    <property type="evidence" value="ECO:0007669"/>
    <property type="project" value="InterPro"/>
</dbReference>
<organism evidence="4 5">
    <name type="scientific">Pseudodesulfovibrio aespoeensis (strain ATCC 700646 / DSM 10631 / Aspo-2)</name>
    <name type="common">Desulfovibrio aespoeensis</name>
    <dbReference type="NCBI Taxonomy" id="643562"/>
    <lineage>
        <taxon>Bacteria</taxon>
        <taxon>Pseudomonadati</taxon>
        <taxon>Thermodesulfobacteriota</taxon>
        <taxon>Desulfovibrionia</taxon>
        <taxon>Desulfovibrionales</taxon>
        <taxon>Desulfovibrionaceae</taxon>
    </lineage>
</organism>
<evidence type="ECO:0000256" key="2">
    <source>
        <dbReference type="RuleBase" id="RU003750"/>
    </source>
</evidence>
<evidence type="ECO:0000256" key="1">
    <source>
        <dbReference type="ARBA" id="ARBA00022679"/>
    </source>
</evidence>
<evidence type="ECO:0000313" key="5">
    <source>
        <dbReference type="Proteomes" id="UP000002191"/>
    </source>
</evidence>
<reference evidence="4 5" key="2">
    <citation type="journal article" date="2014" name="Genome Announc.">
        <title>Complete Genome Sequence of the Subsurface, Mesophilic Sulfate-Reducing Bacterium Desulfovibrio aespoeensis Aspo-2.</title>
        <authorList>
            <person name="Pedersen K."/>
            <person name="Bengtsson A."/>
            <person name="Edlund J."/>
            <person name="Rabe L."/>
            <person name="Hazen T."/>
            <person name="Chakraborty R."/>
            <person name="Goodwin L."/>
            <person name="Shapiro N."/>
        </authorList>
    </citation>
    <scope>NUCLEOTIDE SEQUENCE [LARGE SCALE GENOMIC DNA]</scope>
    <source>
        <strain evidence="5">ATCC 700646 / DSM 10631 / Aspo-2</strain>
    </source>
</reference>
<keyword evidence="3" id="KW-0812">Transmembrane</keyword>
<dbReference type="STRING" id="643562.Daes_2633"/>
<dbReference type="RefSeq" id="WP_013515535.1">
    <property type="nucleotide sequence ID" value="NC_014844.1"/>
</dbReference>
<dbReference type="OrthoDB" id="9782011at2"/>
<dbReference type="Gene3D" id="1.20.120.1760">
    <property type="match status" value="1"/>
</dbReference>